<dbReference type="CDD" id="cd12173">
    <property type="entry name" value="PGDH_4"/>
    <property type="match status" value="1"/>
</dbReference>
<dbReference type="SUPFAM" id="SSF52283">
    <property type="entry name" value="Formate/glycerate dehydrogenase catalytic domain-like"/>
    <property type="match status" value="1"/>
</dbReference>
<evidence type="ECO:0000256" key="5">
    <source>
        <dbReference type="ARBA" id="ARBA00022605"/>
    </source>
</evidence>
<dbReference type="InterPro" id="IPR029752">
    <property type="entry name" value="D-isomer_DH_CS1"/>
</dbReference>
<proteinExistence type="inferred from homology"/>
<evidence type="ECO:0000256" key="4">
    <source>
        <dbReference type="ARBA" id="ARBA00021582"/>
    </source>
</evidence>
<dbReference type="Pfam" id="PF01842">
    <property type="entry name" value="ACT"/>
    <property type="match status" value="1"/>
</dbReference>
<evidence type="ECO:0000256" key="7">
    <source>
        <dbReference type="ARBA" id="ARBA00023027"/>
    </source>
</evidence>
<gene>
    <name evidence="13" type="ORF">FJZ00_08400</name>
</gene>
<feature type="non-terminal residue" evidence="13">
    <location>
        <position position="537"/>
    </location>
</feature>
<evidence type="ECO:0000256" key="11">
    <source>
        <dbReference type="RuleBase" id="RU363003"/>
    </source>
</evidence>
<dbReference type="PROSITE" id="PS51671">
    <property type="entry name" value="ACT"/>
    <property type="match status" value="1"/>
</dbReference>
<dbReference type="InterPro" id="IPR006140">
    <property type="entry name" value="D-isomer_DH_NAD-bd"/>
</dbReference>
<protein>
    <recommendedName>
        <fullName evidence="4 11">D-3-phosphoglycerate dehydrogenase</fullName>
        <ecNumber evidence="11">1.1.1.95</ecNumber>
    </recommendedName>
</protein>
<dbReference type="InterPro" id="IPR006139">
    <property type="entry name" value="D-isomer_2_OHA_DH_cat_dom"/>
</dbReference>
<evidence type="ECO:0000256" key="8">
    <source>
        <dbReference type="ARBA" id="ARBA00023299"/>
    </source>
</evidence>
<dbReference type="InterPro" id="IPR045626">
    <property type="entry name" value="PGDH_ASB_dom"/>
</dbReference>
<evidence type="ECO:0000256" key="3">
    <source>
        <dbReference type="ARBA" id="ARBA00005854"/>
    </source>
</evidence>
<evidence type="ECO:0000313" key="14">
    <source>
        <dbReference type="Proteomes" id="UP000703893"/>
    </source>
</evidence>
<dbReference type="EC" id="1.1.1.95" evidence="11"/>
<comment type="caution">
    <text evidence="13">The sequence shown here is derived from an EMBL/GenBank/DDBJ whole genome shotgun (WGS) entry which is preliminary data.</text>
</comment>
<comment type="catalytic activity">
    <reaction evidence="9">
        <text>(R)-2-hydroxyglutarate + NAD(+) = 2-oxoglutarate + NADH + H(+)</text>
        <dbReference type="Rhea" id="RHEA:49612"/>
        <dbReference type="ChEBI" id="CHEBI:15378"/>
        <dbReference type="ChEBI" id="CHEBI:15801"/>
        <dbReference type="ChEBI" id="CHEBI:16810"/>
        <dbReference type="ChEBI" id="CHEBI:57540"/>
        <dbReference type="ChEBI" id="CHEBI:57945"/>
        <dbReference type="EC" id="1.1.1.399"/>
    </reaction>
</comment>
<dbReference type="SUPFAM" id="SSF55021">
    <property type="entry name" value="ACT-like"/>
    <property type="match status" value="1"/>
</dbReference>
<dbReference type="NCBIfam" id="TIGR01327">
    <property type="entry name" value="PGDH"/>
    <property type="match status" value="1"/>
</dbReference>
<dbReference type="PANTHER" id="PTHR42789">
    <property type="entry name" value="D-ISOMER SPECIFIC 2-HYDROXYACID DEHYDROGENASE FAMILY PROTEIN (AFU_ORTHOLOGUE AFUA_6G10090)"/>
    <property type="match status" value="1"/>
</dbReference>
<name>A0A937X7R9_9BACT</name>
<dbReference type="SUPFAM" id="SSF51735">
    <property type="entry name" value="NAD(P)-binding Rossmann-fold domains"/>
    <property type="match status" value="1"/>
</dbReference>
<dbReference type="InterPro" id="IPR002912">
    <property type="entry name" value="ACT_dom"/>
</dbReference>
<keyword evidence="7 11" id="KW-0520">NAD</keyword>
<evidence type="ECO:0000256" key="6">
    <source>
        <dbReference type="ARBA" id="ARBA00023002"/>
    </source>
</evidence>
<dbReference type="FunFam" id="3.30.1330.90:FF:000003">
    <property type="entry name" value="D-3-phosphoglycerate dehydrogenase"/>
    <property type="match status" value="1"/>
</dbReference>
<evidence type="ECO:0000256" key="2">
    <source>
        <dbReference type="ARBA" id="ARBA00005216"/>
    </source>
</evidence>
<dbReference type="GO" id="GO:0051287">
    <property type="term" value="F:NAD binding"/>
    <property type="evidence" value="ECO:0007669"/>
    <property type="project" value="UniProtKB-UniRule"/>
</dbReference>
<dbReference type="Pfam" id="PF00389">
    <property type="entry name" value="2-Hacid_dh"/>
    <property type="match status" value="1"/>
</dbReference>
<keyword evidence="5 11" id="KW-0028">Amino-acid biosynthesis</keyword>
<evidence type="ECO:0000313" key="13">
    <source>
        <dbReference type="EMBL" id="MBM3275161.1"/>
    </source>
</evidence>
<dbReference type="Pfam" id="PF19304">
    <property type="entry name" value="PGDH_inter"/>
    <property type="match status" value="1"/>
</dbReference>
<dbReference type="InterPro" id="IPR036291">
    <property type="entry name" value="NAD(P)-bd_dom_sf"/>
</dbReference>
<evidence type="ECO:0000256" key="1">
    <source>
        <dbReference type="ARBA" id="ARBA00003800"/>
    </source>
</evidence>
<comment type="pathway">
    <text evidence="2 11">Amino-acid biosynthesis; L-serine biosynthesis; L-serine from 3-phospho-D-glycerate: step 1/3.</text>
</comment>
<dbReference type="EMBL" id="VGJX01000467">
    <property type="protein sequence ID" value="MBM3275161.1"/>
    <property type="molecule type" value="Genomic_DNA"/>
</dbReference>
<dbReference type="AlphaFoldDB" id="A0A937X7R9"/>
<keyword evidence="8 11" id="KW-0718">Serine biosynthesis</keyword>
<dbReference type="GO" id="GO:0006564">
    <property type="term" value="P:L-serine biosynthetic process"/>
    <property type="evidence" value="ECO:0007669"/>
    <property type="project" value="UniProtKB-UniRule"/>
</dbReference>
<organism evidence="13 14">
    <name type="scientific">Candidatus Tanganyikabacteria bacterium</name>
    <dbReference type="NCBI Taxonomy" id="2961651"/>
    <lineage>
        <taxon>Bacteria</taxon>
        <taxon>Bacillati</taxon>
        <taxon>Candidatus Sericytochromatia</taxon>
        <taxon>Candidatus Tanganyikabacteria</taxon>
    </lineage>
</organism>
<dbReference type="InterPro" id="IPR006236">
    <property type="entry name" value="PGDH"/>
</dbReference>
<dbReference type="CDD" id="cd04902">
    <property type="entry name" value="ACT_3PGDH-xct"/>
    <property type="match status" value="1"/>
</dbReference>
<dbReference type="FunFam" id="3.40.50.720:FF:000021">
    <property type="entry name" value="D-3-phosphoglycerate dehydrogenase"/>
    <property type="match status" value="1"/>
</dbReference>
<dbReference type="InterPro" id="IPR029009">
    <property type="entry name" value="ASB_dom_sf"/>
</dbReference>
<dbReference type="Proteomes" id="UP000703893">
    <property type="component" value="Unassembled WGS sequence"/>
</dbReference>
<dbReference type="Gene3D" id="3.30.70.260">
    <property type="match status" value="1"/>
</dbReference>
<dbReference type="SUPFAM" id="SSF143548">
    <property type="entry name" value="Serine metabolism enzymes domain"/>
    <property type="match status" value="1"/>
</dbReference>
<dbReference type="InterPro" id="IPR045865">
    <property type="entry name" value="ACT-like_dom_sf"/>
</dbReference>
<evidence type="ECO:0000256" key="9">
    <source>
        <dbReference type="ARBA" id="ARBA00048126"/>
    </source>
</evidence>
<keyword evidence="6 11" id="KW-0560">Oxidoreductase</keyword>
<sequence>MTEVRTTRTQGSAGQPFRVLVCDHVEPAGLTALAPVAQVESRPPMSRDELVAVIGDYDALMVRSATKVTAEVFEAGKRLKIVGRAGVGVDNIDVAAATRHGVIVVNSPEGNTVAAAEHAIGMMVSLSRRIPEADAAMKQGEWGRERFVGSELYMKTLGILGLGKIGQRVAAVARALGMRLLGFDPFLSSDKAHELGVELVELEKLLGESDFITIHVPKTPETTHLFAEESFKKLKPGARLINCARGGIIDEEALVRAIRDGRVAGAALDVFEKEPLGESALRELGDRVVLTPHLGASTEEAQLKVAIDVAEQIAAVLAGDPARSAVNIPSMRPEHIEPVRPFLPIAEKLGLLLGQLLEGPIRRLEVLYAGGLAERNTEPLTTAVLKGLLSGAVAEGVNYVNAPLVAKERGIEVRESKTSEQGEFTDLIEVSCEASGGRRTVAGTVFGEANPRIVRIDDQRFNMEPVGYVLIAPHEDVPGVVGRIGTLLGESGINIFGLQLGRKYRRGPAVMALNVDEPIAPDLLATISALPGFHDVR</sequence>
<dbReference type="InterPro" id="IPR029753">
    <property type="entry name" value="D-isomer_DH_CS"/>
</dbReference>
<reference evidence="13 14" key="1">
    <citation type="submission" date="2019-03" db="EMBL/GenBank/DDBJ databases">
        <title>Lake Tanganyika Metagenome-Assembled Genomes (MAGs).</title>
        <authorList>
            <person name="Tran P."/>
        </authorList>
    </citation>
    <scope>NUCLEOTIDE SEQUENCE [LARGE SCALE GENOMIC DNA]</scope>
    <source>
        <strain evidence="13">K_DeepCast_65m_m2_236</strain>
    </source>
</reference>
<comment type="similarity">
    <text evidence="3 11">Belongs to the D-isomer specific 2-hydroxyacid dehydrogenase family.</text>
</comment>
<evidence type="ECO:0000259" key="12">
    <source>
        <dbReference type="PROSITE" id="PS51671"/>
    </source>
</evidence>
<dbReference type="PROSITE" id="PS00065">
    <property type="entry name" value="D_2_HYDROXYACID_DH_1"/>
    <property type="match status" value="1"/>
</dbReference>
<dbReference type="GO" id="GO:0004617">
    <property type="term" value="F:phosphoglycerate dehydrogenase activity"/>
    <property type="evidence" value="ECO:0007669"/>
    <property type="project" value="UniProtKB-UniRule"/>
</dbReference>
<dbReference type="InterPro" id="IPR050857">
    <property type="entry name" value="D-2-hydroxyacid_DH"/>
</dbReference>
<evidence type="ECO:0000256" key="10">
    <source>
        <dbReference type="ARBA" id="ARBA00048731"/>
    </source>
</evidence>
<dbReference type="Pfam" id="PF02826">
    <property type="entry name" value="2-Hacid_dh_C"/>
    <property type="match status" value="1"/>
</dbReference>
<dbReference type="Gene3D" id="3.40.50.720">
    <property type="entry name" value="NAD(P)-binding Rossmann-like Domain"/>
    <property type="match status" value="2"/>
</dbReference>
<dbReference type="Gene3D" id="3.30.1330.90">
    <property type="entry name" value="D-3-phosphoglycerate dehydrogenase, domain 3"/>
    <property type="match status" value="1"/>
</dbReference>
<comment type="function">
    <text evidence="1">Catalyzes the reversible oxidation of 3-phospho-D-glycerate to 3-phosphonooxypyruvate, the first step of the phosphorylated L-serine biosynthesis pathway. Also catalyzes the reversible oxidation of 2-hydroxyglutarate to 2-oxoglutarate.</text>
</comment>
<comment type="catalytic activity">
    <reaction evidence="10 11">
        <text>(2R)-3-phosphoglycerate + NAD(+) = 3-phosphooxypyruvate + NADH + H(+)</text>
        <dbReference type="Rhea" id="RHEA:12641"/>
        <dbReference type="ChEBI" id="CHEBI:15378"/>
        <dbReference type="ChEBI" id="CHEBI:18110"/>
        <dbReference type="ChEBI" id="CHEBI:57540"/>
        <dbReference type="ChEBI" id="CHEBI:57945"/>
        <dbReference type="ChEBI" id="CHEBI:58272"/>
        <dbReference type="EC" id="1.1.1.95"/>
    </reaction>
</comment>
<dbReference type="PROSITE" id="PS00671">
    <property type="entry name" value="D_2_HYDROXYACID_DH_3"/>
    <property type="match status" value="1"/>
</dbReference>
<dbReference type="PANTHER" id="PTHR42789:SF1">
    <property type="entry name" value="D-ISOMER SPECIFIC 2-HYDROXYACID DEHYDROGENASE FAMILY PROTEIN (AFU_ORTHOLOGUE AFUA_6G10090)"/>
    <property type="match status" value="1"/>
</dbReference>
<accession>A0A937X7R9</accession>
<feature type="domain" description="ACT" evidence="12">
    <location>
        <begin position="469"/>
        <end position="537"/>
    </location>
</feature>